<comment type="caution">
    <text evidence="1">The sequence shown here is derived from an EMBL/GenBank/DDBJ whole genome shotgun (WGS) entry which is preliminary data.</text>
</comment>
<evidence type="ECO:0000313" key="1">
    <source>
        <dbReference type="EMBL" id="MBW0571768.1"/>
    </source>
</evidence>
<protein>
    <submittedName>
        <fullName evidence="1">Uncharacterized protein</fullName>
    </submittedName>
</protein>
<evidence type="ECO:0000313" key="2">
    <source>
        <dbReference type="Proteomes" id="UP000765509"/>
    </source>
</evidence>
<dbReference type="AlphaFoldDB" id="A0A9Q3JZL2"/>
<accession>A0A9Q3JZL2</accession>
<sequence length="186" mass="21712">MFWFTKQKEILTCLHPDMSGKMVHKKILRKCCGDLENPIRSSCIKPCSTEDYIKAMGDITTSMKIGRNWYKPQIDNKTSRKPISKKIKPQDRDPLKCYKFGSTSHLANTCPKKTRINEIEIKKSEDKKGTNDLSLHESYSEICEEEELPDKLSIENINLYFEVTEVHTHLLQYSDEFIDLKNLKYS</sequence>
<keyword evidence="2" id="KW-1185">Reference proteome</keyword>
<proteinExistence type="predicted"/>
<dbReference type="Proteomes" id="UP000765509">
    <property type="component" value="Unassembled WGS sequence"/>
</dbReference>
<gene>
    <name evidence="1" type="ORF">O181_111483</name>
</gene>
<reference evidence="1" key="1">
    <citation type="submission" date="2021-03" db="EMBL/GenBank/DDBJ databases">
        <title>Draft genome sequence of rust myrtle Austropuccinia psidii MF-1, a brazilian biotype.</title>
        <authorList>
            <person name="Quecine M.C."/>
            <person name="Pachon D.M.R."/>
            <person name="Bonatelli M.L."/>
            <person name="Correr F.H."/>
            <person name="Franceschini L.M."/>
            <person name="Leite T.F."/>
            <person name="Margarido G.R.A."/>
            <person name="Almeida C.A."/>
            <person name="Ferrarezi J.A."/>
            <person name="Labate C.A."/>
        </authorList>
    </citation>
    <scope>NUCLEOTIDE SEQUENCE</scope>
    <source>
        <strain evidence="1">MF-1</strain>
    </source>
</reference>
<name>A0A9Q3JZL2_9BASI</name>
<dbReference type="EMBL" id="AVOT02088787">
    <property type="protein sequence ID" value="MBW0571768.1"/>
    <property type="molecule type" value="Genomic_DNA"/>
</dbReference>
<organism evidence="1 2">
    <name type="scientific">Austropuccinia psidii MF-1</name>
    <dbReference type="NCBI Taxonomy" id="1389203"/>
    <lineage>
        <taxon>Eukaryota</taxon>
        <taxon>Fungi</taxon>
        <taxon>Dikarya</taxon>
        <taxon>Basidiomycota</taxon>
        <taxon>Pucciniomycotina</taxon>
        <taxon>Pucciniomycetes</taxon>
        <taxon>Pucciniales</taxon>
        <taxon>Sphaerophragmiaceae</taxon>
        <taxon>Austropuccinia</taxon>
    </lineage>
</organism>